<evidence type="ECO:0000256" key="1">
    <source>
        <dbReference type="SAM" id="Phobius"/>
    </source>
</evidence>
<dbReference type="RefSeq" id="WP_145060709.1">
    <property type="nucleotide sequence ID" value="NZ_CP036263.1"/>
</dbReference>
<dbReference type="AlphaFoldDB" id="A0A517MX87"/>
<keyword evidence="1" id="KW-0812">Transmembrane</keyword>
<protein>
    <submittedName>
        <fullName evidence="2">Uncharacterized protein</fullName>
    </submittedName>
</protein>
<gene>
    <name evidence="2" type="ORF">HG15A2_28220</name>
</gene>
<keyword evidence="1" id="KW-1133">Transmembrane helix</keyword>
<keyword evidence="3" id="KW-1185">Reference proteome</keyword>
<accession>A0A517MX87</accession>
<organism evidence="2 3">
    <name type="scientific">Adhaeretor mobilis</name>
    <dbReference type="NCBI Taxonomy" id="1930276"/>
    <lineage>
        <taxon>Bacteria</taxon>
        <taxon>Pseudomonadati</taxon>
        <taxon>Planctomycetota</taxon>
        <taxon>Planctomycetia</taxon>
        <taxon>Pirellulales</taxon>
        <taxon>Lacipirellulaceae</taxon>
        <taxon>Adhaeretor</taxon>
    </lineage>
</organism>
<dbReference type="Proteomes" id="UP000319852">
    <property type="component" value="Chromosome"/>
</dbReference>
<evidence type="ECO:0000313" key="2">
    <source>
        <dbReference type="EMBL" id="QDS99498.1"/>
    </source>
</evidence>
<feature type="transmembrane region" description="Helical" evidence="1">
    <location>
        <begin position="24"/>
        <end position="47"/>
    </location>
</feature>
<name>A0A517MX87_9BACT</name>
<dbReference type="EMBL" id="CP036263">
    <property type="protein sequence ID" value="QDS99498.1"/>
    <property type="molecule type" value="Genomic_DNA"/>
</dbReference>
<reference evidence="2 3" key="1">
    <citation type="submission" date="2019-02" db="EMBL/GenBank/DDBJ databases">
        <title>Deep-cultivation of Planctomycetes and their phenomic and genomic characterization uncovers novel biology.</title>
        <authorList>
            <person name="Wiegand S."/>
            <person name="Jogler M."/>
            <person name="Boedeker C."/>
            <person name="Pinto D."/>
            <person name="Vollmers J."/>
            <person name="Rivas-Marin E."/>
            <person name="Kohn T."/>
            <person name="Peeters S.H."/>
            <person name="Heuer A."/>
            <person name="Rast P."/>
            <person name="Oberbeckmann S."/>
            <person name="Bunk B."/>
            <person name="Jeske O."/>
            <person name="Meyerdierks A."/>
            <person name="Storesund J.E."/>
            <person name="Kallscheuer N."/>
            <person name="Luecker S."/>
            <person name="Lage O.M."/>
            <person name="Pohl T."/>
            <person name="Merkel B.J."/>
            <person name="Hornburger P."/>
            <person name="Mueller R.-W."/>
            <person name="Bruemmer F."/>
            <person name="Labrenz M."/>
            <person name="Spormann A.M."/>
            <person name="Op den Camp H."/>
            <person name="Overmann J."/>
            <person name="Amann R."/>
            <person name="Jetten M.S.M."/>
            <person name="Mascher T."/>
            <person name="Medema M.H."/>
            <person name="Devos D.P."/>
            <person name="Kaster A.-K."/>
            <person name="Ovreas L."/>
            <person name="Rohde M."/>
            <person name="Galperin M.Y."/>
            <person name="Jogler C."/>
        </authorList>
    </citation>
    <scope>NUCLEOTIDE SEQUENCE [LARGE SCALE GENOMIC DNA]</scope>
    <source>
        <strain evidence="2 3">HG15A2</strain>
    </source>
</reference>
<sequence length="291" mass="31965">MATATTTSDRAEYRLQVNSYDRTATLLIAMLVMVGLTVLGLAVVFFANKFSTPVRKLEPVMMEASSPNANMGISDEPEPPGVQDAPELAEPQLQDTLDALTATISTNAAILSDQAIDAADQAGKGDGLGDSRQLGTGGDGVVERVPRWERWKIRFEPESVGAFTAWLDQYGIRVGVLGRDNQVHVAYDFNKGRKVESAPVKEYNPWGRTVPSDGPMPALTKQLASKAGIASRGRYILLFFPFSVEELLWNIEKEYRVSKGHDDVNDVRETVFTVLPKGGGYDFEVIDQKYF</sequence>
<proteinExistence type="predicted"/>
<dbReference type="KEGG" id="amob:HG15A2_28220"/>
<keyword evidence="1" id="KW-0472">Membrane</keyword>
<evidence type="ECO:0000313" key="3">
    <source>
        <dbReference type="Proteomes" id="UP000319852"/>
    </source>
</evidence>
<dbReference type="OrthoDB" id="264874at2"/>